<dbReference type="PROSITE" id="PS50112">
    <property type="entry name" value="PAS"/>
    <property type="match status" value="2"/>
</dbReference>
<dbReference type="InterPro" id="IPR035965">
    <property type="entry name" value="PAS-like_dom_sf"/>
</dbReference>
<feature type="domain" description="GGDEF" evidence="4">
    <location>
        <begin position="349"/>
        <end position="482"/>
    </location>
</feature>
<keyword evidence="1" id="KW-1133">Transmembrane helix</keyword>
<dbReference type="PROSITE" id="PS50887">
    <property type="entry name" value="GGDEF"/>
    <property type="match status" value="1"/>
</dbReference>
<dbReference type="FunFam" id="3.30.70.270:FF:000001">
    <property type="entry name" value="Diguanylate cyclase domain protein"/>
    <property type="match status" value="1"/>
</dbReference>
<dbReference type="Pfam" id="PF00989">
    <property type="entry name" value="PAS"/>
    <property type="match status" value="1"/>
</dbReference>
<dbReference type="CDD" id="cd01949">
    <property type="entry name" value="GGDEF"/>
    <property type="match status" value="1"/>
</dbReference>
<dbReference type="InterPro" id="IPR000160">
    <property type="entry name" value="GGDEF_dom"/>
</dbReference>
<dbReference type="GO" id="GO:0003824">
    <property type="term" value="F:catalytic activity"/>
    <property type="evidence" value="ECO:0007669"/>
    <property type="project" value="UniProtKB-ARBA"/>
</dbReference>
<dbReference type="InterPro" id="IPR000014">
    <property type="entry name" value="PAS"/>
</dbReference>
<dbReference type="SMART" id="SM00091">
    <property type="entry name" value="PAS"/>
    <property type="match status" value="2"/>
</dbReference>
<evidence type="ECO:0000256" key="1">
    <source>
        <dbReference type="SAM" id="Phobius"/>
    </source>
</evidence>
<feature type="transmembrane region" description="Helical" evidence="1">
    <location>
        <begin position="20"/>
        <end position="43"/>
    </location>
</feature>
<organism evidence="5 6">
    <name type="scientific">Blastochloris viridis</name>
    <name type="common">Rhodopseudomonas viridis</name>
    <dbReference type="NCBI Taxonomy" id="1079"/>
    <lineage>
        <taxon>Bacteria</taxon>
        <taxon>Pseudomonadati</taxon>
        <taxon>Pseudomonadota</taxon>
        <taxon>Alphaproteobacteria</taxon>
        <taxon>Hyphomicrobiales</taxon>
        <taxon>Blastochloridaceae</taxon>
        <taxon>Blastochloris</taxon>
    </lineage>
</organism>
<comment type="caution">
    <text evidence="5">The sequence shown here is derived from an EMBL/GenBank/DDBJ whole genome shotgun (WGS) entry which is preliminary data.</text>
</comment>
<dbReference type="PROSITE" id="PS50883">
    <property type="entry name" value="EAL"/>
    <property type="match status" value="1"/>
</dbReference>
<dbReference type="Gene3D" id="3.20.20.450">
    <property type="entry name" value="EAL domain"/>
    <property type="match status" value="1"/>
</dbReference>
<dbReference type="InterPro" id="IPR001633">
    <property type="entry name" value="EAL_dom"/>
</dbReference>
<dbReference type="CDD" id="cd01948">
    <property type="entry name" value="EAL"/>
    <property type="match status" value="1"/>
</dbReference>
<evidence type="ECO:0000259" key="4">
    <source>
        <dbReference type="PROSITE" id="PS50887"/>
    </source>
</evidence>
<dbReference type="CDD" id="cd00130">
    <property type="entry name" value="PAS"/>
    <property type="match status" value="2"/>
</dbReference>
<dbReference type="NCBIfam" id="TIGR00254">
    <property type="entry name" value="GGDEF"/>
    <property type="match status" value="1"/>
</dbReference>
<keyword evidence="1" id="KW-0472">Membrane</keyword>
<dbReference type="InterPro" id="IPR035919">
    <property type="entry name" value="EAL_sf"/>
</dbReference>
<dbReference type="InterPro" id="IPR013767">
    <property type="entry name" value="PAS_fold"/>
</dbReference>
<dbReference type="SUPFAM" id="SSF55073">
    <property type="entry name" value="Nucleotide cyclase"/>
    <property type="match status" value="1"/>
</dbReference>
<dbReference type="Gene3D" id="3.30.70.270">
    <property type="match status" value="1"/>
</dbReference>
<name>A0A6N4RB80_BLAVI</name>
<accession>A0A6N4RB80</accession>
<keyword evidence="1" id="KW-0812">Transmembrane</keyword>
<dbReference type="AlphaFoldDB" id="A0A6N4RB80"/>
<dbReference type="EMBL" id="VAFM01000001">
    <property type="protein sequence ID" value="TKW61275.1"/>
    <property type="molecule type" value="Genomic_DNA"/>
</dbReference>
<dbReference type="PANTHER" id="PTHR44757:SF4">
    <property type="entry name" value="DIGUANYLATE CYCLASE DGCE-RELATED"/>
    <property type="match status" value="1"/>
</dbReference>
<dbReference type="Pfam" id="PF00990">
    <property type="entry name" value="GGDEF"/>
    <property type="match status" value="1"/>
</dbReference>
<evidence type="ECO:0000259" key="3">
    <source>
        <dbReference type="PROSITE" id="PS50883"/>
    </source>
</evidence>
<dbReference type="InterPro" id="IPR052155">
    <property type="entry name" value="Biofilm_reg_signaling"/>
</dbReference>
<dbReference type="InterPro" id="IPR043128">
    <property type="entry name" value="Rev_trsase/Diguanyl_cyclase"/>
</dbReference>
<feature type="domain" description="PAS" evidence="2">
    <location>
        <begin position="65"/>
        <end position="135"/>
    </location>
</feature>
<dbReference type="NCBIfam" id="TIGR00229">
    <property type="entry name" value="sensory_box"/>
    <property type="match status" value="2"/>
</dbReference>
<dbReference type="InterPro" id="IPR013656">
    <property type="entry name" value="PAS_4"/>
</dbReference>
<dbReference type="Gene3D" id="3.30.450.20">
    <property type="entry name" value="PAS domain"/>
    <property type="match status" value="2"/>
</dbReference>
<evidence type="ECO:0000313" key="6">
    <source>
        <dbReference type="Proteomes" id="UP000320948"/>
    </source>
</evidence>
<dbReference type="Proteomes" id="UP000320948">
    <property type="component" value="Unassembled WGS sequence"/>
</dbReference>
<evidence type="ECO:0000259" key="2">
    <source>
        <dbReference type="PROSITE" id="PS50112"/>
    </source>
</evidence>
<dbReference type="InterPro" id="IPR029787">
    <property type="entry name" value="Nucleotide_cyclase"/>
</dbReference>
<proteinExistence type="predicted"/>
<sequence length="821" mass="92838">MRGLMHQFWATVWSSIVNLTWLPWAIGILAASFVAMIFGWWWAKRELRRKLNSAVEQRTRRLEDVSRRFRVMADNAYDLICISNAEGRMEYLNAAFTRVLGFGKEELRDVRLPEWVHPRNREDLGEILRRVVAQGGTVEANMRFPHVGGGWVDVELIAKGLPDSDWVVRSVVLHARDVSQRKKMLDELARNEQRFKDFAGSSADWLWETDVAGNFRYVSPGVTNVLGYDPEELIGQNQMNVLYANDEDSGRELVQNRIERRQPYRELELWTKSKHGDRVCLRLSGIPVFDAMQEFKGYRGAASNVTASKVEREHVFRLATTDHLTGLLNGARFKEELERAVVLARRHGTSGVVLFIDLDRFKEVNDTHGHEAGDRILLGVADILRDSVRSTDIVARRGGDEFSIIMHNIDVESAAAKVQRMIERIKAFGIDYNGTRLTVTMSVGMVQYPQEEKGADHLIMSADLAMYRAKDMGRNRLFVDATDAGSETVGSVRAQLKWVDRLRYCLEHDEFQMYYQAIVPAHKKERPLFEALLRIFDEDGKVASPALYIDAAEHFGLIQQLDLAVVRRVFITQRALMDEGVNVDVSINLSSRTLGDPAVVPKLRQLMEDYTIDPTRIIFEVTETMALHDPAQMRDIDEIRHFINSLREMGFRFALDDFGTGFTSFRYLKVLDVDLVKIDGEYIKDLVTDADDRLFVKSMVELCDGLGIETIGEFVETKETMAVMKELGVGAGQGWLFAKPQPDLKALAFEYTGKSMDDFADGLPLLEVAKKGTMAEQVAHFVKNGAHKDVKTEPRASVKAAKEKRVAKVAKKAAPGAGAAD</sequence>
<dbReference type="Pfam" id="PF08448">
    <property type="entry name" value="PAS_4"/>
    <property type="match status" value="1"/>
</dbReference>
<evidence type="ECO:0000313" key="5">
    <source>
        <dbReference type="EMBL" id="TKW61275.1"/>
    </source>
</evidence>
<dbReference type="SUPFAM" id="SSF141868">
    <property type="entry name" value="EAL domain-like"/>
    <property type="match status" value="1"/>
</dbReference>
<reference evidence="5 6" key="1">
    <citation type="journal article" date="2017" name="Nat. Commun.">
        <title>In situ click chemistry generation of cyclooxygenase-2 inhibitors.</title>
        <authorList>
            <person name="Bhardwaj A."/>
            <person name="Kaur J."/>
            <person name="Wuest M."/>
            <person name="Wuest F."/>
        </authorList>
    </citation>
    <scope>NUCLEOTIDE SEQUENCE [LARGE SCALE GENOMIC DNA]</scope>
    <source>
        <strain evidence="5">S2_018_000_R2_106</strain>
    </source>
</reference>
<dbReference type="Pfam" id="PF00563">
    <property type="entry name" value="EAL"/>
    <property type="match status" value="1"/>
</dbReference>
<protein>
    <submittedName>
        <fullName evidence="5">EAL domain-containing protein</fullName>
    </submittedName>
</protein>
<feature type="domain" description="EAL" evidence="3">
    <location>
        <begin position="495"/>
        <end position="754"/>
    </location>
</feature>
<dbReference type="SMART" id="SM00052">
    <property type="entry name" value="EAL"/>
    <property type="match status" value="1"/>
</dbReference>
<feature type="domain" description="PAS" evidence="2">
    <location>
        <begin position="191"/>
        <end position="261"/>
    </location>
</feature>
<gene>
    <name evidence="5" type="ORF">DI628_01200</name>
</gene>
<dbReference type="PANTHER" id="PTHR44757">
    <property type="entry name" value="DIGUANYLATE CYCLASE DGCP"/>
    <property type="match status" value="1"/>
</dbReference>
<dbReference type="SMART" id="SM00267">
    <property type="entry name" value="GGDEF"/>
    <property type="match status" value="1"/>
</dbReference>
<dbReference type="GO" id="GO:0006355">
    <property type="term" value="P:regulation of DNA-templated transcription"/>
    <property type="evidence" value="ECO:0007669"/>
    <property type="project" value="InterPro"/>
</dbReference>
<dbReference type="SUPFAM" id="SSF55785">
    <property type="entry name" value="PYP-like sensor domain (PAS domain)"/>
    <property type="match status" value="2"/>
</dbReference>